<dbReference type="EMBL" id="ML991870">
    <property type="protein sequence ID" value="KAF2229253.1"/>
    <property type="molecule type" value="Genomic_DNA"/>
</dbReference>
<dbReference type="AlphaFoldDB" id="A0A6A6GVB1"/>
<evidence type="ECO:0000313" key="2">
    <source>
        <dbReference type="Proteomes" id="UP000800092"/>
    </source>
</evidence>
<accession>A0A6A6GVB1</accession>
<sequence>MLDLLQLDERLVEIIIEILPVSDLLHVCLTCQGLLQLGRQRLFRHIFLHHHQNQEGQSFVRPIIPLMKTQPDLASKVQKLELMGTKPKTPRTDVQYTKLISCCKNIKYLGLGWNFKGLPMELDRSFSLLREIRFQENRDYPGRRAVQGSYSTMLPALVHQIFRLPAIEELHISVPNTRLQPMTFGNLSQAPTLTSITLQGSHVDEEHIVMLLSSTPQLRKFDFDRDGDFVKYIRGPPSRLSPMKRLHQALLQVSRTLEDLKLALNWEIEGWHSHDGGWTLDSETPKGRLGSMKIFESLVRLDVPIVMLLGFSPAHDPSLGEVLPPNLRHLCIASDLCEWATYKWTARLFDDYLQGWVPHLRTYAPSLERFNLRVFTNFDRGKKAFWTERTPDHFCRLCIAAGLQWGIEFVGGYREIRNSLMVEEAGETLYQGVLEFRGHQRPL</sequence>
<dbReference type="SUPFAM" id="SSF52047">
    <property type="entry name" value="RNI-like"/>
    <property type="match status" value="1"/>
</dbReference>
<dbReference type="OrthoDB" id="3720847at2759"/>
<protein>
    <recommendedName>
        <fullName evidence="3">F-box domain-containing protein</fullName>
    </recommendedName>
</protein>
<dbReference type="InterPro" id="IPR032675">
    <property type="entry name" value="LRR_dom_sf"/>
</dbReference>
<organism evidence="1 2">
    <name type="scientific">Viridothelium virens</name>
    <name type="common">Speckled blister lichen</name>
    <name type="synonym">Trypethelium virens</name>
    <dbReference type="NCBI Taxonomy" id="1048519"/>
    <lineage>
        <taxon>Eukaryota</taxon>
        <taxon>Fungi</taxon>
        <taxon>Dikarya</taxon>
        <taxon>Ascomycota</taxon>
        <taxon>Pezizomycotina</taxon>
        <taxon>Dothideomycetes</taxon>
        <taxon>Dothideomycetes incertae sedis</taxon>
        <taxon>Trypetheliales</taxon>
        <taxon>Trypetheliaceae</taxon>
        <taxon>Viridothelium</taxon>
    </lineage>
</organism>
<evidence type="ECO:0008006" key="3">
    <source>
        <dbReference type="Google" id="ProtNLM"/>
    </source>
</evidence>
<keyword evidence="2" id="KW-1185">Reference proteome</keyword>
<gene>
    <name evidence="1" type="ORF">EV356DRAFT_496349</name>
</gene>
<dbReference type="Proteomes" id="UP000800092">
    <property type="component" value="Unassembled WGS sequence"/>
</dbReference>
<dbReference type="Gene3D" id="3.80.10.10">
    <property type="entry name" value="Ribonuclease Inhibitor"/>
    <property type="match status" value="1"/>
</dbReference>
<name>A0A6A6GVB1_VIRVR</name>
<evidence type="ECO:0000313" key="1">
    <source>
        <dbReference type="EMBL" id="KAF2229253.1"/>
    </source>
</evidence>
<proteinExistence type="predicted"/>
<reference evidence="1" key="1">
    <citation type="journal article" date="2020" name="Stud. Mycol.">
        <title>101 Dothideomycetes genomes: a test case for predicting lifestyles and emergence of pathogens.</title>
        <authorList>
            <person name="Haridas S."/>
            <person name="Albert R."/>
            <person name="Binder M."/>
            <person name="Bloem J."/>
            <person name="Labutti K."/>
            <person name="Salamov A."/>
            <person name="Andreopoulos B."/>
            <person name="Baker S."/>
            <person name="Barry K."/>
            <person name="Bills G."/>
            <person name="Bluhm B."/>
            <person name="Cannon C."/>
            <person name="Castanera R."/>
            <person name="Culley D."/>
            <person name="Daum C."/>
            <person name="Ezra D."/>
            <person name="Gonzalez J."/>
            <person name="Henrissat B."/>
            <person name="Kuo A."/>
            <person name="Liang C."/>
            <person name="Lipzen A."/>
            <person name="Lutzoni F."/>
            <person name="Magnuson J."/>
            <person name="Mondo S."/>
            <person name="Nolan M."/>
            <person name="Ohm R."/>
            <person name="Pangilinan J."/>
            <person name="Park H.-J."/>
            <person name="Ramirez L."/>
            <person name="Alfaro M."/>
            <person name="Sun H."/>
            <person name="Tritt A."/>
            <person name="Yoshinaga Y."/>
            <person name="Zwiers L.-H."/>
            <person name="Turgeon B."/>
            <person name="Goodwin S."/>
            <person name="Spatafora J."/>
            <person name="Crous P."/>
            <person name="Grigoriev I."/>
        </authorList>
    </citation>
    <scope>NUCLEOTIDE SEQUENCE</scope>
    <source>
        <strain evidence="1">Tuck. ex Michener</strain>
    </source>
</reference>